<reference evidence="3 4" key="1">
    <citation type="submission" date="2021-06" db="EMBL/GenBank/DDBJ databases">
        <authorList>
            <person name="Palmer J.M."/>
        </authorList>
    </citation>
    <scope>NUCLEOTIDE SEQUENCE [LARGE SCALE GENOMIC DNA]</scope>
    <source>
        <strain evidence="3 4">GA_2019</strain>
        <tissue evidence="3">Muscle</tissue>
    </source>
</reference>
<keyword evidence="2" id="KW-1133">Transmembrane helix</keyword>
<gene>
    <name evidence="3" type="ORF">GOODEAATRI_005829</name>
</gene>
<protein>
    <submittedName>
        <fullName evidence="3">Uncharacterized protein</fullName>
    </submittedName>
</protein>
<comment type="caution">
    <text evidence="3">The sequence shown here is derived from an EMBL/GenBank/DDBJ whole genome shotgun (WGS) entry which is preliminary data.</text>
</comment>
<evidence type="ECO:0000313" key="4">
    <source>
        <dbReference type="Proteomes" id="UP001476798"/>
    </source>
</evidence>
<dbReference type="Proteomes" id="UP001476798">
    <property type="component" value="Unassembled WGS sequence"/>
</dbReference>
<evidence type="ECO:0000256" key="1">
    <source>
        <dbReference type="SAM" id="Coils"/>
    </source>
</evidence>
<organism evidence="3 4">
    <name type="scientific">Goodea atripinnis</name>
    <dbReference type="NCBI Taxonomy" id="208336"/>
    <lineage>
        <taxon>Eukaryota</taxon>
        <taxon>Metazoa</taxon>
        <taxon>Chordata</taxon>
        <taxon>Craniata</taxon>
        <taxon>Vertebrata</taxon>
        <taxon>Euteleostomi</taxon>
        <taxon>Actinopterygii</taxon>
        <taxon>Neopterygii</taxon>
        <taxon>Teleostei</taxon>
        <taxon>Neoteleostei</taxon>
        <taxon>Acanthomorphata</taxon>
        <taxon>Ovalentaria</taxon>
        <taxon>Atherinomorphae</taxon>
        <taxon>Cyprinodontiformes</taxon>
        <taxon>Goodeidae</taxon>
        <taxon>Goodea</taxon>
    </lineage>
</organism>
<dbReference type="EMBL" id="JAHRIO010080233">
    <property type="protein sequence ID" value="MEQ2184239.1"/>
    <property type="molecule type" value="Genomic_DNA"/>
</dbReference>
<keyword evidence="2" id="KW-0472">Membrane</keyword>
<evidence type="ECO:0000313" key="3">
    <source>
        <dbReference type="EMBL" id="MEQ2184239.1"/>
    </source>
</evidence>
<keyword evidence="1" id="KW-0175">Coiled coil</keyword>
<feature type="transmembrane region" description="Helical" evidence="2">
    <location>
        <begin position="44"/>
        <end position="65"/>
    </location>
</feature>
<evidence type="ECO:0000256" key="2">
    <source>
        <dbReference type="SAM" id="Phobius"/>
    </source>
</evidence>
<name>A0ABV0PLC2_9TELE</name>
<sequence length="99" mass="11147">MQYEDTQSQLLDLRQRYEKTEQEKLNIHQELEHSNRMPVTIDRFIFVFHSVLSVSLAFCLCSGTCGPVNGWSPWMPVIAAMVAVTAAVLYPNLSKSSAA</sequence>
<keyword evidence="2" id="KW-0812">Transmembrane</keyword>
<keyword evidence="4" id="KW-1185">Reference proteome</keyword>
<accession>A0ABV0PLC2</accession>
<feature type="transmembrane region" description="Helical" evidence="2">
    <location>
        <begin position="71"/>
        <end position="90"/>
    </location>
</feature>
<proteinExistence type="predicted"/>
<feature type="coiled-coil region" evidence="1">
    <location>
        <begin position="3"/>
        <end position="30"/>
    </location>
</feature>